<evidence type="ECO:0000313" key="4">
    <source>
        <dbReference type="Proteomes" id="UP000314294"/>
    </source>
</evidence>
<keyword evidence="2" id="KW-0732">Signal</keyword>
<comment type="caution">
    <text evidence="3">The sequence shown here is derived from an EMBL/GenBank/DDBJ whole genome shotgun (WGS) entry which is preliminary data.</text>
</comment>
<keyword evidence="4" id="KW-1185">Reference proteome</keyword>
<name>A0A4Z2FCL3_9TELE</name>
<evidence type="ECO:0000256" key="2">
    <source>
        <dbReference type="SAM" id="SignalP"/>
    </source>
</evidence>
<feature type="signal peptide" evidence="2">
    <location>
        <begin position="1"/>
        <end position="17"/>
    </location>
</feature>
<accession>A0A4Z2FCL3</accession>
<feature type="region of interest" description="Disordered" evidence="1">
    <location>
        <begin position="34"/>
        <end position="60"/>
    </location>
</feature>
<proteinExistence type="predicted"/>
<feature type="chain" id="PRO_5021423991" evidence="2">
    <location>
        <begin position="18"/>
        <end position="60"/>
    </location>
</feature>
<feature type="compositionally biased region" description="Basic and acidic residues" evidence="1">
    <location>
        <begin position="34"/>
        <end position="46"/>
    </location>
</feature>
<gene>
    <name evidence="3" type="ORF">EYF80_051172</name>
</gene>
<sequence length="60" mass="6613">MCLFVLIFIRRVCGSQAPEPIGYDLQAAVQSVTSHEDTPCGPDRRKPTGNHTLLLHGHID</sequence>
<evidence type="ECO:0000313" key="3">
    <source>
        <dbReference type="EMBL" id="TNN38655.1"/>
    </source>
</evidence>
<dbReference type="EMBL" id="SRLO01001352">
    <property type="protein sequence ID" value="TNN38655.1"/>
    <property type="molecule type" value="Genomic_DNA"/>
</dbReference>
<evidence type="ECO:0000256" key="1">
    <source>
        <dbReference type="SAM" id="MobiDB-lite"/>
    </source>
</evidence>
<dbReference type="AlphaFoldDB" id="A0A4Z2FCL3"/>
<protein>
    <submittedName>
        <fullName evidence="3">Uncharacterized protein</fullName>
    </submittedName>
</protein>
<reference evidence="3 4" key="1">
    <citation type="submission" date="2019-03" db="EMBL/GenBank/DDBJ databases">
        <title>First draft genome of Liparis tanakae, snailfish: a comprehensive survey of snailfish specific genes.</title>
        <authorList>
            <person name="Kim W."/>
            <person name="Song I."/>
            <person name="Jeong J.-H."/>
            <person name="Kim D."/>
            <person name="Kim S."/>
            <person name="Ryu S."/>
            <person name="Song J.Y."/>
            <person name="Lee S.K."/>
        </authorList>
    </citation>
    <scope>NUCLEOTIDE SEQUENCE [LARGE SCALE GENOMIC DNA]</scope>
    <source>
        <tissue evidence="3">Muscle</tissue>
    </source>
</reference>
<organism evidence="3 4">
    <name type="scientific">Liparis tanakae</name>
    <name type="common">Tanaka's snailfish</name>
    <dbReference type="NCBI Taxonomy" id="230148"/>
    <lineage>
        <taxon>Eukaryota</taxon>
        <taxon>Metazoa</taxon>
        <taxon>Chordata</taxon>
        <taxon>Craniata</taxon>
        <taxon>Vertebrata</taxon>
        <taxon>Euteleostomi</taxon>
        <taxon>Actinopterygii</taxon>
        <taxon>Neopterygii</taxon>
        <taxon>Teleostei</taxon>
        <taxon>Neoteleostei</taxon>
        <taxon>Acanthomorphata</taxon>
        <taxon>Eupercaria</taxon>
        <taxon>Perciformes</taxon>
        <taxon>Cottioidei</taxon>
        <taxon>Cottales</taxon>
        <taxon>Liparidae</taxon>
        <taxon>Liparis</taxon>
    </lineage>
</organism>
<dbReference type="Proteomes" id="UP000314294">
    <property type="component" value="Unassembled WGS sequence"/>
</dbReference>